<comment type="caution">
    <text evidence="1">The sequence shown here is derived from an EMBL/GenBank/DDBJ whole genome shotgun (WGS) entry which is preliminary data.</text>
</comment>
<dbReference type="EMBL" id="CM046400">
    <property type="protein sequence ID" value="KAI8522726.1"/>
    <property type="molecule type" value="Genomic_DNA"/>
</dbReference>
<evidence type="ECO:0000313" key="2">
    <source>
        <dbReference type="Proteomes" id="UP001062846"/>
    </source>
</evidence>
<sequence length="256" mass="29178">MAPKNMLLKDVDTRSWNWTCQVLVLEQAILHLTKASRPYKRFILQDIKLQVLPQETRPFIYAKSFFARGSRTTNMVTIKALPDNNSNPSAMIRESQPPKELMTKIANLPTMVDTQFYFVACHKCKRGTDAYDDDEMWWNQCNQQLPPMATLKFEIEVTDSTGSITATIYDTEAENIFNVTVAEIKEICPDGQLTPIVKQKLSTPTWCDINLKVYNYNFGGISQCKFTVKSLYPAAPKLKDQILPLPTLTLPSKSQK</sequence>
<reference evidence="1" key="1">
    <citation type="submission" date="2022-02" db="EMBL/GenBank/DDBJ databases">
        <title>Plant Genome Project.</title>
        <authorList>
            <person name="Zhang R.-G."/>
        </authorList>
    </citation>
    <scope>NUCLEOTIDE SEQUENCE</scope>
    <source>
        <strain evidence="1">AT1</strain>
    </source>
</reference>
<protein>
    <submittedName>
        <fullName evidence="1">Uncharacterized protein</fullName>
    </submittedName>
</protein>
<dbReference type="Proteomes" id="UP001062846">
    <property type="component" value="Chromosome 13"/>
</dbReference>
<evidence type="ECO:0000313" key="1">
    <source>
        <dbReference type="EMBL" id="KAI8522726.1"/>
    </source>
</evidence>
<keyword evidence="2" id="KW-1185">Reference proteome</keyword>
<accession>A0ACC0L3B3</accession>
<gene>
    <name evidence="1" type="ORF">RHMOL_Rhmol13G0019300</name>
</gene>
<organism evidence="1 2">
    <name type="scientific">Rhododendron molle</name>
    <name type="common">Chinese azalea</name>
    <name type="synonym">Azalea mollis</name>
    <dbReference type="NCBI Taxonomy" id="49168"/>
    <lineage>
        <taxon>Eukaryota</taxon>
        <taxon>Viridiplantae</taxon>
        <taxon>Streptophyta</taxon>
        <taxon>Embryophyta</taxon>
        <taxon>Tracheophyta</taxon>
        <taxon>Spermatophyta</taxon>
        <taxon>Magnoliopsida</taxon>
        <taxon>eudicotyledons</taxon>
        <taxon>Gunneridae</taxon>
        <taxon>Pentapetalae</taxon>
        <taxon>asterids</taxon>
        <taxon>Ericales</taxon>
        <taxon>Ericaceae</taxon>
        <taxon>Ericoideae</taxon>
        <taxon>Rhodoreae</taxon>
        <taxon>Rhododendron</taxon>
    </lineage>
</organism>
<name>A0ACC0L3B3_RHOML</name>
<proteinExistence type="predicted"/>